<name>A0AA86MYL0_9BACT</name>
<dbReference type="Gene3D" id="3.30.2310.20">
    <property type="entry name" value="RelE-like"/>
    <property type="match status" value="1"/>
</dbReference>
<dbReference type="PANTHER" id="PTHR38813:SF1">
    <property type="entry name" value="TOXIN RELE1-RELATED"/>
    <property type="match status" value="1"/>
</dbReference>
<keyword evidence="3" id="KW-1185">Reference proteome</keyword>
<dbReference type="Pfam" id="PF05016">
    <property type="entry name" value="ParE_toxin"/>
    <property type="match status" value="1"/>
</dbReference>
<dbReference type="KEGG" id="nti:DNFV4_01865"/>
<gene>
    <name evidence="2" type="ORF">DNFV4_01865</name>
</gene>
<accession>A0AA86MYL0</accession>
<dbReference type="Proteomes" id="UP001179121">
    <property type="component" value="Chromosome"/>
</dbReference>
<protein>
    <submittedName>
        <fullName evidence="2">Plasmid stabilization protein</fullName>
    </submittedName>
</protein>
<organism evidence="2 3">
    <name type="scientific">Nitrospira tepida</name>
    <dbReference type="NCBI Taxonomy" id="2973512"/>
    <lineage>
        <taxon>Bacteria</taxon>
        <taxon>Pseudomonadati</taxon>
        <taxon>Nitrospirota</taxon>
        <taxon>Nitrospiria</taxon>
        <taxon>Nitrospirales</taxon>
        <taxon>Nitrospiraceae</taxon>
        <taxon>Nitrospira</taxon>
    </lineage>
</organism>
<evidence type="ECO:0000256" key="1">
    <source>
        <dbReference type="ARBA" id="ARBA00022649"/>
    </source>
</evidence>
<dbReference type="EMBL" id="OX365700">
    <property type="protein sequence ID" value="CAI4031442.1"/>
    <property type="molecule type" value="Genomic_DNA"/>
</dbReference>
<dbReference type="PANTHER" id="PTHR38813">
    <property type="match status" value="1"/>
</dbReference>
<reference evidence="2" key="1">
    <citation type="submission" date="2022-10" db="EMBL/GenBank/DDBJ databases">
        <authorList>
            <person name="Koch H."/>
        </authorList>
    </citation>
    <scope>NUCLEOTIDE SEQUENCE</scope>
    <source>
        <strain evidence="2">DNF</strain>
    </source>
</reference>
<dbReference type="InterPro" id="IPR007712">
    <property type="entry name" value="RelE/ParE_toxin"/>
</dbReference>
<keyword evidence="1" id="KW-1277">Toxin-antitoxin system</keyword>
<sequence>MKYKIEFKPRAIKDLKTMSLRERERVVAKVEALQTDLAGDVKRLTNFTPEYRLRVGDYRVLFQVEDDRVMIFRVLPRDKAYR</sequence>
<proteinExistence type="predicted"/>
<dbReference type="RefSeq" id="WP_289268357.1">
    <property type="nucleotide sequence ID" value="NZ_OX365700.1"/>
</dbReference>
<dbReference type="SUPFAM" id="SSF143011">
    <property type="entry name" value="RelE-like"/>
    <property type="match status" value="1"/>
</dbReference>
<dbReference type="InterPro" id="IPR052747">
    <property type="entry name" value="TA_system_RelE_toxin"/>
</dbReference>
<dbReference type="AlphaFoldDB" id="A0AA86MYL0"/>
<dbReference type="InterPro" id="IPR035093">
    <property type="entry name" value="RelE/ParE_toxin_dom_sf"/>
</dbReference>
<evidence type="ECO:0000313" key="2">
    <source>
        <dbReference type="EMBL" id="CAI4031442.1"/>
    </source>
</evidence>
<evidence type="ECO:0000313" key="3">
    <source>
        <dbReference type="Proteomes" id="UP001179121"/>
    </source>
</evidence>